<dbReference type="OrthoDB" id="9796589at2"/>
<dbReference type="EMBL" id="QURL01000007">
    <property type="protein sequence ID" value="RFC62457.1"/>
    <property type="molecule type" value="Genomic_DNA"/>
</dbReference>
<evidence type="ECO:0000313" key="2">
    <source>
        <dbReference type="EMBL" id="RFC62457.1"/>
    </source>
</evidence>
<dbReference type="InterPro" id="IPR029069">
    <property type="entry name" value="HotDog_dom_sf"/>
</dbReference>
<dbReference type="AlphaFoldDB" id="A0A371WZQ3"/>
<reference evidence="2 3" key="1">
    <citation type="submission" date="2018-08" db="EMBL/GenBank/DDBJ databases">
        <title>Fulvimarina sp. 85, whole genome shotgun sequence.</title>
        <authorList>
            <person name="Tuo L."/>
        </authorList>
    </citation>
    <scope>NUCLEOTIDE SEQUENCE [LARGE SCALE GENOMIC DNA]</scope>
    <source>
        <strain evidence="2 3">85</strain>
    </source>
</reference>
<dbReference type="SUPFAM" id="SSF54637">
    <property type="entry name" value="Thioesterase/thiol ester dehydrase-isomerase"/>
    <property type="match status" value="1"/>
</dbReference>
<dbReference type="PANTHER" id="PTHR43664:SF1">
    <property type="entry name" value="BETA-METHYLMALYL-COA DEHYDRATASE"/>
    <property type="match status" value="1"/>
</dbReference>
<dbReference type="CDD" id="cd03454">
    <property type="entry name" value="YdeM"/>
    <property type="match status" value="1"/>
</dbReference>
<keyword evidence="3" id="KW-1185">Reference proteome</keyword>
<gene>
    <name evidence="2" type="ORF">DYI37_16695</name>
</gene>
<feature type="domain" description="MaoC-like" evidence="1">
    <location>
        <begin position="12"/>
        <end position="111"/>
    </location>
</feature>
<proteinExistence type="predicted"/>
<dbReference type="PANTHER" id="PTHR43664">
    <property type="entry name" value="MONOAMINE OXIDASE-RELATED"/>
    <property type="match status" value="1"/>
</dbReference>
<dbReference type="RefSeq" id="WP_116684395.1">
    <property type="nucleotide sequence ID" value="NZ_QURL01000007.1"/>
</dbReference>
<protein>
    <submittedName>
        <fullName evidence="2">MaoC family dehydratase</fullName>
    </submittedName>
</protein>
<comment type="caution">
    <text evidence="2">The sequence shown here is derived from an EMBL/GenBank/DDBJ whole genome shotgun (WGS) entry which is preliminary data.</text>
</comment>
<dbReference type="Pfam" id="PF01575">
    <property type="entry name" value="MaoC_dehydratas"/>
    <property type="match status" value="1"/>
</dbReference>
<organism evidence="2 3">
    <name type="scientific">Fulvimarina endophytica</name>
    <dbReference type="NCBI Taxonomy" id="2293836"/>
    <lineage>
        <taxon>Bacteria</taxon>
        <taxon>Pseudomonadati</taxon>
        <taxon>Pseudomonadota</taxon>
        <taxon>Alphaproteobacteria</taxon>
        <taxon>Hyphomicrobiales</taxon>
        <taxon>Aurantimonadaceae</taxon>
        <taxon>Fulvimarina</taxon>
    </lineage>
</organism>
<name>A0A371WZQ3_9HYPH</name>
<sequence length="156" mass="17226">MSKYVLEDFTEGRVFDLAPYEVDRQEVIAFAEAYDPQPFHLDEEAGKASMLGGLSASGWHVCGMMMRMICDAYLLDSTSQGTGSVDFVDWKVPVRPGDTLTGSSTVLSARVSSKKPFLGLVNLRTEVRNQRGETAAVCEHLLLCLTRQARDEEVMA</sequence>
<dbReference type="Gene3D" id="3.10.129.10">
    <property type="entry name" value="Hotdog Thioesterase"/>
    <property type="match status" value="1"/>
</dbReference>
<dbReference type="InterPro" id="IPR052342">
    <property type="entry name" value="MCH/BMMD"/>
</dbReference>
<dbReference type="Proteomes" id="UP000264310">
    <property type="component" value="Unassembled WGS sequence"/>
</dbReference>
<evidence type="ECO:0000313" key="3">
    <source>
        <dbReference type="Proteomes" id="UP000264310"/>
    </source>
</evidence>
<accession>A0A371WZQ3</accession>
<evidence type="ECO:0000259" key="1">
    <source>
        <dbReference type="Pfam" id="PF01575"/>
    </source>
</evidence>
<dbReference type="InterPro" id="IPR002539">
    <property type="entry name" value="MaoC-like_dom"/>
</dbReference>